<proteinExistence type="predicted"/>
<reference evidence="1 2" key="1">
    <citation type="journal article" date="2016" name="Front. Microbiol.">
        <title>Genomic Resource of Rice Seed Associated Bacteria.</title>
        <authorList>
            <person name="Midha S."/>
            <person name="Bansal K."/>
            <person name="Sharma S."/>
            <person name="Kumar N."/>
            <person name="Patil P.P."/>
            <person name="Chaudhry V."/>
            <person name="Patil P.B."/>
        </authorList>
    </citation>
    <scope>NUCLEOTIDE SEQUENCE [LARGE SCALE GENOMIC DNA]</scope>
    <source>
        <strain evidence="1 2">NS96</strain>
    </source>
</reference>
<dbReference type="RefSeq" id="WP_058639923.1">
    <property type="nucleotide sequence ID" value="NZ_LDSN01000096.1"/>
</dbReference>
<organism evidence="1 2">
    <name type="scientific">Pseudomonas parafulva</name>
    <dbReference type="NCBI Taxonomy" id="157782"/>
    <lineage>
        <taxon>Bacteria</taxon>
        <taxon>Pseudomonadati</taxon>
        <taxon>Pseudomonadota</taxon>
        <taxon>Gammaproteobacteria</taxon>
        <taxon>Pseudomonadales</taxon>
        <taxon>Pseudomonadaceae</taxon>
        <taxon>Pseudomonas</taxon>
    </lineage>
</organism>
<name>A0AAJ0LGA9_9PSED</name>
<evidence type="ECO:0000313" key="2">
    <source>
        <dbReference type="Proteomes" id="UP000071644"/>
    </source>
</evidence>
<dbReference type="Proteomes" id="UP000071644">
    <property type="component" value="Unassembled WGS sequence"/>
</dbReference>
<sequence>MANKLLQELVTTTQTAEGLVLGLVDLDQNEMEVRRQELVRAVMDGAKLLAKSWSQVDGPFAAEHQLADHQMVEDEFLALANRVVVLPQSVEGIRLLERWHATRLEALKEIERGAQADNVIALRPHDQPEEHRDVTLNADMANGLAMGLLLARSMFEKFPLTVTCDDEDQDDD</sequence>
<comment type="caution">
    <text evidence="1">The sequence shown here is derived from an EMBL/GenBank/DDBJ whole genome shotgun (WGS) entry which is preliminary data.</text>
</comment>
<accession>A0AAJ0LGA9</accession>
<evidence type="ECO:0000313" key="1">
    <source>
        <dbReference type="EMBL" id="KTT14524.1"/>
    </source>
</evidence>
<dbReference type="AlphaFoldDB" id="A0AAJ0LGA9"/>
<dbReference type="EMBL" id="LDSN01000096">
    <property type="protein sequence ID" value="KTT14524.1"/>
    <property type="molecule type" value="Genomic_DNA"/>
</dbReference>
<gene>
    <name evidence="1" type="ORF">NS96R_20805</name>
</gene>
<protein>
    <submittedName>
        <fullName evidence="1">Uncharacterized protein</fullName>
    </submittedName>
</protein>